<dbReference type="Gene3D" id="3.10.10.10">
    <property type="entry name" value="HIV Type 1 Reverse Transcriptase, subunit A, domain 1"/>
    <property type="match status" value="1"/>
</dbReference>
<evidence type="ECO:0000313" key="5">
    <source>
        <dbReference type="EMBL" id="KAG8490490.1"/>
    </source>
</evidence>
<organism evidence="5 6">
    <name type="scientific">Gossypium anomalum</name>
    <dbReference type="NCBI Taxonomy" id="47600"/>
    <lineage>
        <taxon>Eukaryota</taxon>
        <taxon>Viridiplantae</taxon>
        <taxon>Streptophyta</taxon>
        <taxon>Embryophyta</taxon>
        <taxon>Tracheophyta</taxon>
        <taxon>Spermatophyta</taxon>
        <taxon>Magnoliopsida</taxon>
        <taxon>eudicotyledons</taxon>
        <taxon>Gunneridae</taxon>
        <taxon>Pentapetalae</taxon>
        <taxon>rosids</taxon>
        <taxon>malvids</taxon>
        <taxon>Malvales</taxon>
        <taxon>Malvaceae</taxon>
        <taxon>Malvoideae</taxon>
        <taxon>Gossypium</taxon>
    </lineage>
</organism>
<reference evidence="5 6" key="1">
    <citation type="journal article" date="2021" name="bioRxiv">
        <title>The Gossypium anomalum genome as a resource for cotton improvement and evolutionary analysis of hybrid incompatibility.</title>
        <authorList>
            <person name="Grover C.E."/>
            <person name="Yuan D."/>
            <person name="Arick M.A."/>
            <person name="Miller E.R."/>
            <person name="Hu G."/>
            <person name="Peterson D.G."/>
            <person name="Wendel J.F."/>
            <person name="Udall J.A."/>
        </authorList>
    </citation>
    <scope>NUCLEOTIDE SEQUENCE [LARGE SCALE GENOMIC DNA]</scope>
    <source>
        <strain evidence="5">JFW-Udall</strain>
        <tissue evidence="5">Leaf</tissue>
    </source>
</reference>
<evidence type="ECO:0000259" key="3">
    <source>
        <dbReference type="Pfam" id="PF00078"/>
    </source>
</evidence>
<evidence type="ECO:0000256" key="1">
    <source>
        <dbReference type="ARBA" id="ARBA00023268"/>
    </source>
</evidence>
<dbReference type="InterPro" id="IPR043502">
    <property type="entry name" value="DNA/RNA_pol_sf"/>
</dbReference>
<dbReference type="Pfam" id="PF17919">
    <property type="entry name" value="RT_RNaseH_2"/>
    <property type="match status" value="1"/>
</dbReference>
<evidence type="ECO:0000259" key="4">
    <source>
        <dbReference type="Pfam" id="PF17919"/>
    </source>
</evidence>
<evidence type="ECO:0000256" key="2">
    <source>
        <dbReference type="SAM" id="MobiDB-lite"/>
    </source>
</evidence>
<dbReference type="InterPro" id="IPR050951">
    <property type="entry name" value="Retrovirus_Pol_polyprotein"/>
</dbReference>
<dbReference type="PANTHER" id="PTHR37984:SF5">
    <property type="entry name" value="PROTEIN NYNRIN-LIKE"/>
    <property type="match status" value="1"/>
</dbReference>
<dbReference type="InterPro" id="IPR043128">
    <property type="entry name" value="Rev_trsase/Diguanyl_cyclase"/>
</dbReference>
<dbReference type="InterPro" id="IPR041577">
    <property type="entry name" value="RT_RNaseH_2"/>
</dbReference>
<dbReference type="Gene3D" id="3.30.70.270">
    <property type="match status" value="2"/>
</dbReference>
<feature type="compositionally biased region" description="Polar residues" evidence="2">
    <location>
        <begin position="110"/>
        <end position="147"/>
    </location>
</feature>
<dbReference type="SUPFAM" id="SSF56672">
    <property type="entry name" value="DNA/RNA polymerases"/>
    <property type="match status" value="1"/>
</dbReference>
<dbReference type="Proteomes" id="UP000701853">
    <property type="component" value="Chromosome 6"/>
</dbReference>
<comment type="caution">
    <text evidence="5">The sequence shown here is derived from an EMBL/GenBank/DDBJ whole genome shotgun (WGS) entry which is preliminary data.</text>
</comment>
<name>A0A8J6D1X4_9ROSI</name>
<keyword evidence="1" id="KW-0511">Multifunctional enzyme</keyword>
<dbReference type="GO" id="GO:0003824">
    <property type="term" value="F:catalytic activity"/>
    <property type="evidence" value="ECO:0007669"/>
    <property type="project" value="UniProtKB-KW"/>
</dbReference>
<protein>
    <recommendedName>
        <fullName evidence="7">Reverse transcriptase domain-containing protein</fullName>
    </recommendedName>
</protein>
<dbReference type="PANTHER" id="PTHR37984">
    <property type="entry name" value="PROTEIN CBG26694"/>
    <property type="match status" value="1"/>
</dbReference>
<proteinExistence type="predicted"/>
<accession>A0A8J6D1X4</accession>
<feature type="region of interest" description="Disordered" evidence="2">
    <location>
        <begin position="107"/>
        <end position="159"/>
    </location>
</feature>
<dbReference type="CDD" id="cd01647">
    <property type="entry name" value="RT_LTR"/>
    <property type="match status" value="1"/>
</dbReference>
<gene>
    <name evidence="5" type="ORF">CXB51_013599</name>
</gene>
<dbReference type="FunFam" id="3.30.70.270:FF:000020">
    <property type="entry name" value="Transposon Tf2-6 polyprotein-like Protein"/>
    <property type="match status" value="1"/>
</dbReference>
<dbReference type="EMBL" id="JAHUZN010000006">
    <property type="protein sequence ID" value="KAG8490490.1"/>
    <property type="molecule type" value="Genomic_DNA"/>
</dbReference>
<dbReference type="AlphaFoldDB" id="A0A8J6D1X4"/>
<evidence type="ECO:0000313" key="6">
    <source>
        <dbReference type="Proteomes" id="UP000701853"/>
    </source>
</evidence>
<sequence>MADNGVSTPLQKEVGGMQQVISKLQEENPMKELVTLKQQGTVEQYQDMFVGILNQLHLPEAYALTIFISNLKTEISHYLELFEPSTLMEAFQLARKIEVLLSCSGRKSALPTSTSPRSLPNPSAISGYSSTPTRSVAGSQSASSIPITKSRPRSISPASMAERKQKGLCFWCRAKYQVGHKCFRSQLYQVLLDPLSDSEAKEFQECSDKLDENGLDKEASESPVISLHALTGLQGHNTMRVVARVGSTWAIILIDSGSTHNFIDTRLGSFVGSSRLPFETDLMVLPLKGCDIVLRLQWLLALGDIIWNFGSLTMQFMVKGQPCVIQGIMPGSLAGENRGSDSKCFVTLGQALGPYTIVISLLEQVTLLALDVSGSEEQLQQLLAYFDDIFQVPKGLPPYRLHDHKIPLKNDGVVIKMISYRYPAIQKNEIEKLIREMLQAGIIRDSNSSFASLIVMAIKPVQIKDKFPIPIIEKLLDELDEARVFSKLDLRSGYHQIRMWEPDVHKTAFRTHERQYEFLVMPFGLTNAPSSFQALMNSVFKPLLRKFVLVFFDDILMYSKSWPEHLEHLHEVLLLLWTQQFFAKKTKCCFGISQIEYLGHVLHVGMVSMDKSKIECISSWPVPSLVKELRSFLGLSGYYRRFIKDYGVMAKPLTELLKKNGWSWSDQASRAFHTLKEALCVAYVLVLPNFQLEFTVDIDASGTGVGAVLQQQGRPVVFFSKALGYDIRPCQFMRRRCLQFY</sequence>
<dbReference type="Pfam" id="PF00078">
    <property type="entry name" value="RVT_1"/>
    <property type="match status" value="1"/>
</dbReference>
<dbReference type="InterPro" id="IPR000477">
    <property type="entry name" value="RT_dom"/>
</dbReference>
<dbReference type="OrthoDB" id="1738534at2759"/>
<keyword evidence="6" id="KW-1185">Reference proteome</keyword>
<dbReference type="CDD" id="cd00303">
    <property type="entry name" value="retropepsin_like"/>
    <property type="match status" value="1"/>
</dbReference>
<feature type="domain" description="Reverse transcriptase" evidence="3">
    <location>
        <begin position="452"/>
        <end position="601"/>
    </location>
</feature>
<evidence type="ECO:0008006" key="7">
    <source>
        <dbReference type="Google" id="ProtNLM"/>
    </source>
</evidence>
<feature type="domain" description="Reverse transcriptase/retrotransposon-derived protein RNase H-like" evidence="4">
    <location>
        <begin position="664"/>
        <end position="728"/>
    </location>
</feature>